<name>A0A3S3SF13_9FLAO</name>
<dbReference type="EMBL" id="SBII01000005">
    <property type="protein sequence ID" value="RWX00578.1"/>
    <property type="molecule type" value="Genomic_DNA"/>
</dbReference>
<comment type="caution">
    <text evidence="1">The sequence shown here is derived from an EMBL/GenBank/DDBJ whole genome shotgun (WGS) entry which is preliminary data.</text>
</comment>
<gene>
    <name evidence="1" type="ORF">EPI11_09920</name>
</gene>
<evidence type="ECO:0008006" key="3">
    <source>
        <dbReference type="Google" id="ProtNLM"/>
    </source>
</evidence>
<accession>A0A3S3SF13</accession>
<sequence>MIVKINVEDKQILHFNSFQLQQQFNQHHYFELRFNHDEIGLPSLINLDNSRDFVGKTLTASFGYGNDRVQDLAGLVTKVELAQNHGYHGFQVVSGYSPTILIDRGQDLDSYLDKTLYEIVNLATNGTPKNDLRFAINATRKAPIDYYYVL</sequence>
<reference evidence="1 2" key="1">
    <citation type="submission" date="2019-01" db="EMBL/GenBank/DDBJ databases">
        <title>Flavobacterium sp. nov.,isolated from freshwater.</title>
        <authorList>
            <person name="Zhang R."/>
            <person name="Du Z.-J."/>
        </authorList>
    </citation>
    <scope>NUCLEOTIDE SEQUENCE [LARGE SCALE GENOMIC DNA]</scope>
    <source>
        <strain evidence="1 2">1E403</strain>
    </source>
</reference>
<evidence type="ECO:0000313" key="1">
    <source>
        <dbReference type="EMBL" id="RWX00578.1"/>
    </source>
</evidence>
<dbReference type="SUPFAM" id="SSF69279">
    <property type="entry name" value="Phage tail proteins"/>
    <property type="match status" value="1"/>
</dbReference>
<keyword evidence="2" id="KW-1185">Reference proteome</keyword>
<dbReference type="OrthoDB" id="727155at2"/>
<proteinExistence type="predicted"/>
<protein>
    <recommendedName>
        <fullName evidence="3">Type IV secretion protein Rhs</fullName>
    </recommendedName>
</protein>
<dbReference type="RefSeq" id="WP_128389807.1">
    <property type="nucleotide sequence ID" value="NZ_SBII01000005.1"/>
</dbReference>
<organism evidence="1 2">
    <name type="scientific">Flavobacterium cerinum</name>
    <dbReference type="NCBI Taxonomy" id="2502784"/>
    <lineage>
        <taxon>Bacteria</taxon>
        <taxon>Pseudomonadati</taxon>
        <taxon>Bacteroidota</taxon>
        <taxon>Flavobacteriia</taxon>
        <taxon>Flavobacteriales</taxon>
        <taxon>Flavobacteriaceae</taxon>
        <taxon>Flavobacterium</taxon>
    </lineage>
</organism>
<dbReference type="AlphaFoldDB" id="A0A3S3SF13"/>
<dbReference type="Proteomes" id="UP000287527">
    <property type="component" value="Unassembled WGS sequence"/>
</dbReference>
<evidence type="ECO:0000313" key="2">
    <source>
        <dbReference type="Proteomes" id="UP000287527"/>
    </source>
</evidence>